<comment type="caution">
    <text evidence="2">The sequence shown here is derived from an EMBL/GenBank/DDBJ whole genome shotgun (WGS) entry which is preliminary data.</text>
</comment>
<keyword evidence="3" id="KW-1185">Reference proteome</keyword>
<feature type="transmembrane region" description="Helical" evidence="1">
    <location>
        <begin position="21"/>
        <end position="40"/>
    </location>
</feature>
<proteinExistence type="predicted"/>
<dbReference type="AlphaFoldDB" id="A0A4Y9QRC0"/>
<keyword evidence="1" id="KW-0812">Transmembrane</keyword>
<accession>A0A4Y9QRC0</accession>
<name>A0A4Y9QRC0_9BACT</name>
<keyword evidence="1" id="KW-1133">Transmembrane helix</keyword>
<sequence length="251" mass="29671">MISFFRKIRQKFLEQNRITRYLLYAIGEIILVVIGILIALQVNNWNEERKITKRTSTYLRSLVDEIETNEEKLSYNLNYLDKNIEGTIQTMRLLKPTYEDSLSDEAIVKALNSHINPLYLSILERLVYNDLVSAGILEHIEDQQFKKEILNLGESLDYYDFYLERASNTWINYLMPYQIENFLVINSMDSIRGIAMPEIEISINRSAYVNNQYFDNQLRSKLIFYRNLAGHIDQMNQEMSSLKQEIISRIN</sequence>
<dbReference type="InterPro" id="IPR045749">
    <property type="entry name" value="DUF6090"/>
</dbReference>
<dbReference type="Proteomes" id="UP000297647">
    <property type="component" value="Unassembled WGS sequence"/>
</dbReference>
<evidence type="ECO:0000313" key="2">
    <source>
        <dbReference type="EMBL" id="TFV93626.1"/>
    </source>
</evidence>
<evidence type="ECO:0000256" key="1">
    <source>
        <dbReference type="SAM" id="Phobius"/>
    </source>
</evidence>
<protein>
    <submittedName>
        <fullName evidence="2">Uncharacterized protein</fullName>
    </submittedName>
</protein>
<dbReference type="Pfam" id="PF19578">
    <property type="entry name" value="DUF6090"/>
    <property type="match status" value="1"/>
</dbReference>
<keyword evidence="1" id="KW-0472">Membrane</keyword>
<dbReference type="EMBL" id="SPSB01000004">
    <property type="protein sequence ID" value="TFV93626.1"/>
    <property type="molecule type" value="Genomic_DNA"/>
</dbReference>
<organism evidence="2 3">
    <name type="scientific">Algoriphagus kandeliae</name>
    <dbReference type="NCBI Taxonomy" id="2562278"/>
    <lineage>
        <taxon>Bacteria</taxon>
        <taxon>Pseudomonadati</taxon>
        <taxon>Bacteroidota</taxon>
        <taxon>Cytophagia</taxon>
        <taxon>Cytophagales</taxon>
        <taxon>Cyclobacteriaceae</taxon>
        <taxon>Algoriphagus</taxon>
    </lineage>
</organism>
<reference evidence="2 3" key="1">
    <citation type="submission" date="2019-03" db="EMBL/GenBank/DDBJ databases">
        <title>Algoriphagus sp. nov, a new strain isolated from root system soil of mangrove plant Kandelia.</title>
        <authorList>
            <person name="Yin Q."/>
            <person name="Wang K."/>
            <person name="Song Z."/>
        </authorList>
    </citation>
    <scope>NUCLEOTIDE SEQUENCE [LARGE SCALE GENOMIC DNA]</scope>
    <source>
        <strain evidence="2 3">XY-J91</strain>
    </source>
</reference>
<gene>
    <name evidence="2" type="ORF">E4S40_15395</name>
</gene>
<evidence type="ECO:0000313" key="3">
    <source>
        <dbReference type="Proteomes" id="UP000297647"/>
    </source>
</evidence>
<dbReference type="RefSeq" id="WP_135076146.1">
    <property type="nucleotide sequence ID" value="NZ_SPSB01000004.1"/>
</dbReference>